<dbReference type="EMBL" id="HG001744">
    <property type="protein sequence ID" value="CDF35747.1"/>
    <property type="molecule type" value="Genomic_DNA"/>
</dbReference>
<gene>
    <name evidence="1" type="ORF">CHC_T00004203001</name>
</gene>
<dbReference type="KEGG" id="ccp:CHC_T00004203001"/>
<organism evidence="1 2">
    <name type="scientific">Chondrus crispus</name>
    <name type="common">Carrageen Irish moss</name>
    <name type="synonym">Polymorpha crispa</name>
    <dbReference type="NCBI Taxonomy" id="2769"/>
    <lineage>
        <taxon>Eukaryota</taxon>
        <taxon>Rhodophyta</taxon>
        <taxon>Florideophyceae</taxon>
        <taxon>Rhodymeniophycidae</taxon>
        <taxon>Gigartinales</taxon>
        <taxon>Gigartinaceae</taxon>
        <taxon>Chondrus</taxon>
    </lineage>
</organism>
<name>R7QB52_CHOCR</name>
<dbReference type="GeneID" id="17323282"/>
<dbReference type="AlphaFoldDB" id="R7QB52"/>
<evidence type="ECO:0000313" key="1">
    <source>
        <dbReference type="EMBL" id="CDF35747.1"/>
    </source>
</evidence>
<accession>R7QB52</accession>
<dbReference type="RefSeq" id="XP_005715566.1">
    <property type="nucleotide sequence ID" value="XM_005715509.1"/>
</dbReference>
<reference evidence="2" key="1">
    <citation type="journal article" date="2013" name="Proc. Natl. Acad. Sci. U.S.A.">
        <title>Genome structure and metabolic features in the red seaweed Chondrus crispus shed light on evolution of the Archaeplastida.</title>
        <authorList>
            <person name="Collen J."/>
            <person name="Porcel B."/>
            <person name="Carre W."/>
            <person name="Ball S.G."/>
            <person name="Chaparro C."/>
            <person name="Tonon T."/>
            <person name="Barbeyron T."/>
            <person name="Michel G."/>
            <person name="Noel B."/>
            <person name="Valentin K."/>
            <person name="Elias M."/>
            <person name="Artiguenave F."/>
            <person name="Arun A."/>
            <person name="Aury J.M."/>
            <person name="Barbosa-Neto J.F."/>
            <person name="Bothwell J.H."/>
            <person name="Bouget F.Y."/>
            <person name="Brillet L."/>
            <person name="Cabello-Hurtado F."/>
            <person name="Capella-Gutierrez S."/>
            <person name="Charrier B."/>
            <person name="Cladiere L."/>
            <person name="Cock J.M."/>
            <person name="Coelho S.M."/>
            <person name="Colleoni C."/>
            <person name="Czjzek M."/>
            <person name="Da Silva C."/>
            <person name="Delage L."/>
            <person name="Denoeud F."/>
            <person name="Deschamps P."/>
            <person name="Dittami S.M."/>
            <person name="Gabaldon T."/>
            <person name="Gachon C.M."/>
            <person name="Groisillier A."/>
            <person name="Herve C."/>
            <person name="Jabbari K."/>
            <person name="Katinka M."/>
            <person name="Kloareg B."/>
            <person name="Kowalczyk N."/>
            <person name="Labadie K."/>
            <person name="Leblanc C."/>
            <person name="Lopez P.J."/>
            <person name="McLachlan D.H."/>
            <person name="Meslet-Cladiere L."/>
            <person name="Moustafa A."/>
            <person name="Nehr Z."/>
            <person name="Nyvall Collen P."/>
            <person name="Panaud O."/>
            <person name="Partensky F."/>
            <person name="Poulain J."/>
            <person name="Rensing S.A."/>
            <person name="Rousvoal S."/>
            <person name="Samson G."/>
            <person name="Symeonidi A."/>
            <person name="Weissenbach J."/>
            <person name="Zambounis A."/>
            <person name="Wincker P."/>
            <person name="Boyen C."/>
        </authorList>
    </citation>
    <scope>NUCLEOTIDE SEQUENCE [LARGE SCALE GENOMIC DNA]</scope>
    <source>
        <strain evidence="2">cv. Stackhouse</strain>
    </source>
</reference>
<dbReference type="Gramene" id="CDF35747">
    <property type="protein sequence ID" value="CDF35747"/>
    <property type="gene ID" value="CHC_T00004203001"/>
</dbReference>
<proteinExistence type="predicted"/>
<dbReference type="Proteomes" id="UP000012073">
    <property type="component" value="Unassembled WGS sequence"/>
</dbReference>
<dbReference type="OrthoDB" id="11605at2763"/>
<protein>
    <submittedName>
        <fullName evidence="1">Uncharacterized protein</fullName>
    </submittedName>
</protein>
<sequence length="994" mass="109001">MLAEGEHAESAVTRALQKLLPTFVHRVEADITDVKLVLHFASGEEACVTLQAFTVSPVDVAGPQALAKDHGALAKQIVFKGLSASLLGDSRTVLAISTDLVILQLMLSESIYEVNVLLSDELSLALDLSLDLFLSCLRARICRWKRAALYGRPHETVSANSRSWLQYAVRAMCGRQDIARSELSVDICRRATASFRDYKRLHLLRLRNADALSEDDEKQIRNLEDVLDADMILLLRKNARADVMAEEVSAFATKEWLSWVFFDRRMSEEREHLSGEIRKSLYVVGRRERGEHDVGKTPAARSESLQALTRPWSHLKLSFDVKGFSTSLTNSKSRVGSLTLSGFQCQAMLDSGLRSYETTLIVSDFVLRDKDSIIACRGKISGEVQDNLDTQEGCAFFQAGFRRAASGNDISAELKIAPFVCLLAVNRFFFYSELVGAMSSLISSPPPNSLANVAEARYGKASKAGTPPRLAFQIAIPSAEVLVGYRQTIATTVEAQKWFLIHTHTITLCVTDMLNGFHMTGSVCGSIQDVPPSEFKPDVRRMLQVPGNDSVQSGKCLGVSTSAVIKLSSSSFSLQSELLQANLTSAGVHDLVCISRKALEQLVDIHVDSGRHTLVNVPLKKSSDLEAGRSYRFAVSSLTCSFHEFSNASSSLLSARLDVSELSITLSRESVVDATVKQARFSDILHGGHAFVSGSPRHAFGIHLESCERLQGKRIDFDIKVASAFILLKPESLNVVVFILHRMTKALATESSRTGAMKPAGMQNDFSTPSLSPRVPSRTSAFFRDLQLRCLCEGSDIVLCTQNVFLVEHAGTWSGSVHSLEGRDHTELSAVHNVFLQKVPTSLPWPSDRRALSFNITPTSTNINIHSLQATVVRSSIERLVGMCQLLTDSVERAANTCKIAPDVDAAHDETPVDQPRRHSVSIQGAEVTVRLPVSLHGNGCICIETSLLTTTFGSDAFVLSLRKASVLTRGSVLEQTILSPEIHFPLHQLRNAR</sequence>
<evidence type="ECO:0000313" key="2">
    <source>
        <dbReference type="Proteomes" id="UP000012073"/>
    </source>
</evidence>
<keyword evidence="2" id="KW-1185">Reference proteome</keyword>